<evidence type="ECO:0000313" key="5">
    <source>
        <dbReference type="Proteomes" id="UP000199478"/>
    </source>
</evidence>
<feature type="transmembrane region" description="Helical" evidence="3">
    <location>
        <begin position="153"/>
        <end position="171"/>
    </location>
</feature>
<comment type="similarity">
    <text evidence="1">Belongs to the type III secretion exporter family.</text>
</comment>
<evidence type="ECO:0000256" key="1">
    <source>
        <dbReference type="ARBA" id="ARBA00010690"/>
    </source>
</evidence>
<accession>A0A1I6HC34</accession>
<proteinExistence type="inferred from homology"/>
<keyword evidence="5" id="KW-1185">Reference proteome</keyword>
<gene>
    <name evidence="4" type="ORF">SAMN04488005_2479</name>
</gene>
<dbReference type="PRINTS" id="PR00950">
    <property type="entry name" value="TYPE3IMSPROT"/>
</dbReference>
<dbReference type="InterPro" id="IPR006135">
    <property type="entry name" value="T3SS_substrate_exporter"/>
</dbReference>
<feature type="region of interest" description="Disordered" evidence="2">
    <location>
        <begin position="1"/>
        <end position="24"/>
    </location>
</feature>
<reference evidence="5" key="1">
    <citation type="submission" date="2016-10" db="EMBL/GenBank/DDBJ databases">
        <authorList>
            <person name="Varghese N."/>
            <person name="Submissions S."/>
        </authorList>
    </citation>
    <scope>NUCLEOTIDE SEQUENCE [LARGE SCALE GENOMIC DNA]</scope>
    <source>
        <strain evidence="5">DSM 26879</strain>
    </source>
</reference>
<protein>
    <submittedName>
        <fullName evidence="4">Flagellar biosynthetic protein FlhB</fullName>
    </submittedName>
</protein>
<organism evidence="4 5">
    <name type="scientific">Yoonia tamlensis</name>
    <dbReference type="NCBI Taxonomy" id="390270"/>
    <lineage>
        <taxon>Bacteria</taxon>
        <taxon>Pseudomonadati</taxon>
        <taxon>Pseudomonadota</taxon>
        <taxon>Alphaproteobacteria</taxon>
        <taxon>Rhodobacterales</taxon>
        <taxon>Paracoccaceae</taxon>
        <taxon>Yoonia</taxon>
    </lineage>
</organism>
<dbReference type="SUPFAM" id="SSF160544">
    <property type="entry name" value="EscU C-terminal domain-like"/>
    <property type="match status" value="1"/>
</dbReference>
<dbReference type="RefSeq" id="WP_090200740.1">
    <property type="nucleotide sequence ID" value="NZ_FOYP01000002.1"/>
</dbReference>
<dbReference type="InterPro" id="IPR029025">
    <property type="entry name" value="T3SS_substrate_exporter_C"/>
</dbReference>
<keyword evidence="4" id="KW-0969">Cilium</keyword>
<keyword evidence="3" id="KW-0472">Membrane</keyword>
<keyword evidence="3" id="KW-1133">Transmembrane helix</keyword>
<name>A0A1I6HC34_9RHOB</name>
<dbReference type="PANTHER" id="PTHR30531:SF12">
    <property type="entry name" value="FLAGELLAR BIOSYNTHETIC PROTEIN FLHB"/>
    <property type="match status" value="1"/>
</dbReference>
<keyword evidence="4" id="KW-0282">Flagellum</keyword>
<feature type="compositionally biased region" description="Basic and acidic residues" evidence="2">
    <location>
        <begin position="7"/>
        <end position="24"/>
    </location>
</feature>
<dbReference type="EMBL" id="FOYP01000002">
    <property type="protein sequence ID" value="SFR51847.1"/>
    <property type="molecule type" value="Genomic_DNA"/>
</dbReference>
<keyword evidence="4" id="KW-0966">Cell projection</keyword>
<dbReference type="GO" id="GO:0005886">
    <property type="term" value="C:plasma membrane"/>
    <property type="evidence" value="ECO:0007669"/>
    <property type="project" value="TreeGrafter"/>
</dbReference>
<dbReference type="OrthoDB" id="9807950at2"/>
<keyword evidence="3" id="KW-0812">Transmembrane</keyword>
<sequence length="360" mass="38836">MSEETEAGEKQFEPSQKKLDDAREKGEVAKSADLNTAAGYAGILLVALTIGPPALQHTGATLSTMLAQASGLSTVLFDGPASPTMGGLIVDVGLGAAPWFALPAIFAILSIIAQRAFVVTPTKIIPKLNRISMIAGIKNKFGRQGLFEFAKSLTKLLIYCMIMAVFLRSQIDRIVGAMHLPPGLVVMVLGGMLVQLMGIVLCIALVLGGGDFLWQRAEHIRKNRMSRKDMMDEIKQSEGDPMMKHQRRMKGQSIAMNKMLADVPTADVIVVNPTHYAVALSWNKAEQMAPICVAKGVDEMAAKIRELAFEHAVPVHSDPPTARALHASVDIGQAIAPEHYRAVAAAIRFAEAMRKKAGHR</sequence>
<dbReference type="Gene3D" id="3.40.1690.10">
    <property type="entry name" value="secretion proteins EscU"/>
    <property type="match status" value="1"/>
</dbReference>
<dbReference type="GO" id="GO:0009306">
    <property type="term" value="P:protein secretion"/>
    <property type="evidence" value="ECO:0007669"/>
    <property type="project" value="InterPro"/>
</dbReference>
<evidence type="ECO:0000256" key="2">
    <source>
        <dbReference type="SAM" id="MobiDB-lite"/>
    </source>
</evidence>
<dbReference type="Pfam" id="PF01312">
    <property type="entry name" value="Bac_export_2"/>
    <property type="match status" value="1"/>
</dbReference>
<dbReference type="STRING" id="390270.SAMN04488005_2479"/>
<dbReference type="PANTHER" id="PTHR30531">
    <property type="entry name" value="FLAGELLAR BIOSYNTHETIC PROTEIN FLHB"/>
    <property type="match status" value="1"/>
</dbReference>
<dbReference type="Proteomes" id="UP000199478">
    <property type="component" value="Unassembled WGS sequence"/>
</dbReference>
<feature type="transmembrane region" description="Helical" evidence="3">
    <location>
        <begin position="183"/>
        <end position="214"/>
    </location>
</feature>
<evidence type="ECO:0000313" key="4">
    <source>
        <dbReference type="EMBL" id="SFR51847.1"/>
    </source>
</evidence>
<feature type="transmembrane region" description="Helical" evidence="3">
    <location>
        <begin position="96"/>
        <end position="118"/>
    </location>
</feature>
<dbReference type="AlphaFoldDB" id="A0A1I6HC34"/>
<evidence type="ECO:0000256" key="3">
    <source>
        <dbReference type="SAM" id="Phobius"/>
    </source>
</evidence>